<comment type="cofactor">
    <cofactor evidence="3">
        <name>FAD</name>
        <dbReference type="ChEBI" id="CHEBI:57692"/>
    </cofactor>
</comment>
<dbReference type="InterPro" id="IPR007867">
    <property type="entry name" value="GMC_OxRtase_C"/>
</dbReference>
<accession>A0A1L9R7E2</accession>
<dbReference type="PROSITE" id="PS51257">
    <property type="entry name" value="PROKAR_LIPOPROTEIN"/>
    <property type="match status" value="1"/>
</dbReference>
<dbReference type="SUPFAM" id="SSF51905">
    <property type="entry name" value="FAD/NAD(P)-binding domain"/>
    <property type="match status" value="1"/>
</dbReference>
<gene>
    <name evidence="7" type="ORF">ASPWEDRAFT_119408</name>
</gene>
<evidence type="ECO:0000256" key="3">
    <source>
        <dbReference type="PIRSR" id="PIRSR000137-2"/>
    </source>
</evidence>
<dbReference type="OrthoDB" id="269227at2759"/>
<feature type="domain" description="Glucose-methanol-choline oxidoreductase N-terminal" evidence="5">
    <location>
        <begin position="86"/>
        <end position="109"/>
    </location>
</feature>
<dbReference type="PROSITE" id="PS00623">
    <property type="entry name" value="GMC_OXRED_1"/>
    <property type="match status" value="1"/>
</dbReference>
<evidence type="ECO:0000256" key="2">
    <source>
        <dbReference type="PIRSR" id="PIRSR000137-1"/>
    </source>
</evidence>
<feature type="active site" description="Proton donor" evidence="2">
    <location>
        <position position="488"/>
    </location>
</feature>
<keyword evidence="3 4" id="KW-0274">FAD</keyword>
<dbReference type="PANTHER" id="PTHR11552:SF123">
    <property type="entry name" value="GMC OXIDOREDUCTASE (AFU_ORTHOLOGUE AFUA_2G01770)-RELATED"/>
    <property type="match status" value="1"/>
</dbReference>
<dbReference type="PANTHER" id="PTHR11552">
    <property type="entry name" value="GLUCOSE-METHANOL-CHOLINE GMC OXIDOREDUCTASE"/>
    <property type="match status" value="1"/>
</dbReference>
<dbReference type="InterPro" id="IPR012132">
    <property type="entry name" value="GMC_OxRdtase"/>
</dbReference>
<dbReference type="EMBL" id="KV878216">
    <property type="protein sequence ID" value="OJJ30841.1"/>
    <property type="molecule type" value="Genomic_DNA"/>
</dbReference>
<keyword evidence="8" id="KW-1185">Reference proteome</keyword>
<evidence type="ECO:0000256" key="4">
    <source>
        <dbReference type="RuleBase" id="RU003968"/>
    </source>
</evidence>
<dbReference type="Gene3D" id="3.30.560.10">
    <property type="entry name" value="Glucose Oxidase, domain 3"/>
    <property type="match status" value="1"/>
</dbReference>
<proteinExistence type="inferred from homology"/>
<dbReference type="InterPro" id="IPR036188">
    <property type="entry name" value="FAD/NAD-bd_sf"/>
</dbReference>
<protein>
    <recommendedName>
        <fullName evidence="5 6">Glucose-methanol-choline oxidoreductase N-terminal domain-containing protein</fullName>
    </recommendedName>
</protein>
<dbReference type="AlphaFoldDB" id="A0A1L9R7E2"/>
<dbReference type="PIRSF" id="PIRSF000137">
    <property type="entry name" value="Alcohol_oxidase"/>
    <property type="match status" value="1"/>
</dbReference>
<dbReference type="SUPFAM" id="SSF54373">
    <property type="entry name" value="FAD-linked reductases, C-terminal domain"/>
    <property type="match status" value="1"/>
</dbReference>
<comment type="similarity">
    <text evidence="1 4">Belongs to the GMC oxidoreductase family.</text>
</comment>
<keyword evidence="4" id="KW-0285">Flavoprotein</keyword>
<name>A0A1L9R7E2_ASPWE</name>
<dbReference type="STRING" id="1073089.A0A1L9R7E2"/>
<evidence type="ECO:0000259" key="5">
    <source>
        <dbReference type="PROSITE" id="PS00623"/>
    </source>
</evidence>
<evidence type="ECO:0000313" key="8">
    <source>
        <dbReference type="Proteomes" id="UP000184383"/>
    </source>
</evidence>
<dbReference type="GO" id="GO:0016614">
    <property type="term" value="F:oxidoreductase activity, acting on CH-OH group of donors"/>
    <property type="evidence" value="ECO:0007669"/>
    <property type="project" value="InterPro"/>
</dbReference>
<dbReference type="PROSITE" id="PS00624">
    <property type="entry name" value="GMC_OXRED_2"/>
    <property type="match status" value="1"/>
</dbReference>
<dbReference type="InterPro" id="IPR000172">
    <property type="entry name" value="GMC_OxRdtase_N"/>
</dbReference>
<dbReference type="GeneID" id="63744751"/>
<feature type="binding site" evidence="3">
    <location>
        <position position="233"/>
    </location>
    <ligand>
        <name>FAD</name>
        <dbReference type="ChEBI" id="CHEBI:57692"/>
    </ligand>
</feature>
<evidence type="ECO:0000313" key="7">
    <source>
        <dbReference type="EMBL" id="OJJ30841.1"/>
    </source>
</evidence>
<dbReference type="RefSeq" id="XP_040684518.1">
    <property type="nucleotide sequence ID" value="XM_040828903.1"/>
</dbReference>
<dbReference type="GO" id="GO:0050660">
    <property type="term" value="F:flavin adenine dinucleotide binding"/>
    <property type="evidence" value="ECO:0007669"/>
    <property type="project" value="InterPro"/>
</dbReference>
<dbReference type="Proteomes" id="UP000184383">
    <property type="component" value="Unassembled WGS sequence"/>
</dbReference>
<dbReference type="VEuPathDB" id="FungiDB:ASPWEDRAFT_119408"/>
<sequence>MATERAEYRFSLVIVGAGAAGCVLASRISEARPDTQILLIEAGVGRDERVIPAAGYLPGMGSDIEWNYRSEPQTSFADEDVSLTSGKIVGGSSAVNFQCFTRGPSVNYNQWADLVGDERWSWKNLLPYFKKSEAWTPSQAMIEEDTPTEDLHGANGPIKVTHVTNSGKPRKYPLRNKIQEFHEILGQQKIVDLNGGFPRGYAECASSHFNGFRSFATSYKLGDNVTVWTESVVEQVIMNGKKAEGVLVTRVGEKGERVRAMADKEVILSAGTQASPKILMLSGVGPKSELDRHNIPQIANLPVGENYAEHPTLSMYWTVGEANATLGGAEPQTPECDWLAGIPFDWQSFSPADESTRAKAKEELSAPDYQQYIADGKVQMEVFVNPIPGWPGKRTISLVNVLVDPLSRGTIKLRSSNPFDAPILDPKLLSSPVDRSAFYESVRTTAAAIQKVHSLGAVEFGVDEDLRKDWSDKAVETRIKRSGGTVYHPSGTCAMGSVVDTECRVLGIEALRVVDASVFTIPLAAHYQAPTYAIAEQMADIILDSF</sequence>
<dbReference type="Gene3D" id="3.50.50.60">
    <property type="entry name" value="FAD/NAD(P)-binding domain"/>
    <property type="match status" value="1"/>
</dbReference>
<feature type="active site" description="Proton acceptor" evidence="2">
    <location>
        <position position="526"/>
    </location>
</feature>
<dbReference type="Pfam" id="PF05199">
    <property type="entry name" value="GMC_oxred_C"/>
    <property type="match status" value="1"/>
</dbReference>
<dbReference type="Pfam" id="PF00732">
    <property type="entry name" value="GMC_oxred_N"/>
    <property type="match status" value="1"/>
</dbReference>
<feature type="domain" description="Glucose-methanol-choline oxidoreductase N-terminal" evidence="6">
    <location>
        <begin position="271"/>
        <end position="285"/>
    </location>
</feature>
<organism evidence="7 8">
    <name type="scientific">Aspergillus wentii DTO 134E9</name>
    <dbReference type="NCBI Taxonomy" id="1073089"/>
    <lineage>
        <taxon>Eukaryota</taxon>
        <taxon>Fungi</taxon>
        <taxon>Dikarya</taxon>
        <taxon>Ascomycota</taxon>
        <taxon>Pezizomycotina</taxon>
        <taxon>Eurotiomycetes</taxon>
        <taxon>Eurotiomycetidae</taxon>
        <taxon>Eurotiales</taxon>
        <taxon>Aspergillaceae</taxon>
        <taxon>Aspergillus</taxon>
        <taxon>Aspergillus subgen. Cremei</taxon>
    </lineage>
</organism>
<evidence type="ECO:0000259" key="6">
    <source>
        <dbReference type="PROSITE" id="PS00624"/>
    </source>
</evidence>
<reference evidence="8" key="1">
    <citation type="journal article" date="2017" name="Genome Biol.">
        <title>Comparative genomics reveals high biological diversity and specific adaptations in the industrially and medically important fungal genus Aspergillus.</title>
        <authorList>
            <person name="de Vries R.P."/>
            <person name="Riley R."/>
            <person name="Wiebenga A."/>
            <person name="Aguilar-Osorio G."/>
            <person name="Amillis S."/>
            <person name="Uchima C.A."/>
            <person name="Anderluh G."/>
            <person name="Asadollahi M."/>
            <person name="Askin M."/>
            <person name="Barry K."/>
            <person name="Battaglia E."/>
            <person name="Bayram O."/>
            <person name="Benocci T."/>
            <person name="Braus-Stromeyer S.A."/>
            <person name="Caldana C."/>
            <person name="Canovas D."/>
            <person name="Cerqueira G.C."/>
            <person name="Chen F."/>
            <person name="Chen W."/>
            <person name="Choi C."/>
            <person name="Clum A."/>
            <person name="Dos Santos R.A."/>
            <person name="Damasio A.R."/>
            <person name="Diallinas G."/>
            <person name="Emri T."/>
            <person name="Fekete E."/>
            <person name="Flipphi M."/>
            <person name="Freyberg S."/>
            <person name="Gallo A."/>
            <person name="Gournas C."/>
            <person name="Habgood R."/>
            <person name="Hainaut M."/>
            <person name="Harispe M.L."/>
            <person name="Henrissat B."/>
            <person name="Hilden K.S."/>
            <person name="Hope R."/>
            <person name="Hossain A."/>
            <person name="Karabika E."/>
            <person name="Karaffa L."/>
            <person name="Karanyi Z."/>
            <person name="Krasevec N."/>
            <person name="Kuo A."/>
            <person name="Kusch H."/>
            <person name="LaButti K."/>
            <person name="Lagendijk E.L."/>
            <person name="Lapidus A."/>
            <person name="Levasseur A."/>
            <person name="Lindquist E."/>
            <person name="Lipzen A."/>
            <person name="Logrieco A.F."/>
            <person name="MacCabe A."/>
            <person name="Maekelae M.R."/>
            <person name="Malavazi I."/>
            <person name="Melin P."/>
            <person name="Meyer V."/>
            <person name="Mielnichuk N."/>
            <person name="Miskei M."/>
            <person name="Molnar A.P."/>
            <person name="Mule G."/>
            <person name="Ngan C.Y."/>
            <person name="Orejas M."/>
            <person name="Orosz E."/>
            <person name="Ouedraogo J.P."/>
            <person name="Overkamp K.M."/>
            <person name="Park H.-S."/>
            <person name="Perrone G."/>
            <person name="Piumi F."/>
            <person name="Punt P.J."/>
            <person name="Ram A.F."/>
            <person name="Ramon A."/>
            <person name="Rauscher S."/>
            <person name="Record E."/>
            <person name="Riano-Pachon D.M."/>
            <person name="Robert V."/>
            <person name="Roehrig J."/>
            <person name="Ruller R."/>
            <person name="Salamov A."/>
            <person name="Salih N.S."/>
            <person name="Samson R.A."/>
            <person name="Sandor E."/>
            <person name="Sanguinetti M."/>
            <person name="Schuetze T."/>
            <person name="Sepcic K."/>
            <person name="Shelest E."/>
            <person name="Sherlock G."/>
            <person name="Sophianopoulou V."/>
            <person name="Squina F.M."/>
            <person name="Sun H."/>
            <person name="Susca A."/>
            <person name="Todd R.B."/>
            <person name="Tsang A."/>
            <person name="Unkles S.E."/>
            <person name="van de Wiele N."/>
            <person name="van Rossen-Uffink D."/>
            <person name="Oliveira J.V."/>
            <person name="Vesth T.C."/>
            <person name="Visser J."/>
            <person name="Yu J.-H."/>
            <person name="Zhou M."/>
            <person name="Andersen M.R."/>
            <person name="Archer D.B."/>
            <person name="Baker S.E."/>
            <person name="Benoit I."/>
            <person name="Brakhage A.A."/>
            <person name="Braus G.H."/>
            <person name="Fischer R."/>
            <person name="Frisvad J.C."/>
            <person name="Goldman G.H."/>
            <person name="Houbraken J."/>
            <person name="Oakley B."/>
            <person name="Pocsi I."/>
            <person name="Scazzocchio C."/>
            <person name="Seiboth B."/>
            <person name="vanKuyk P.A."/>
            <person name="Wortman J."/>
            <person name="Dyer P.S."/>
            <person name="Grigoriev I.V."/>
        </authorList>
    </citation>
    <scope>NUCLEOTIDE SEQUENCE [LARGE SCALE GENOMIC DNA]</scope>
    <source>
        <strain evidence="8">DTO 134E9</strain>
    </source>
</reference>
<evidence type="ECO:0000256" key="1">
    <source>
        <dbReference type="ARBA" id="ARBA00010790"/>
    </source>
</evidence>